<evidence type="ECO:0000256" key="7">
    <source>
        <dbReference type="ARBA" id="ARBA00023310"/>
    </source>
</evidence>
<dbReference type="InterPro" id="IPR000711">
    <property type="entry name" value="ATPase_OSCP/dsu"/>
</dbReference>
<keyword evidence="7 8" id="KW-0066">ATP synthesis</keyword>
<keyword evidence="9" id="KW-0175">Coiled coil</keyword>
<proteinExistence type="inferred from homology"/>
<evidence type="ECO:0000256" key="6">
    <source>
        <dbReference type="ARBA" id="ARBA00023196"/>
    </source>
</evidence>
<dbReference type="GO" id="GO:0005886">
    <property type="term" value="C:plasma membrane"/>
    <property type="evidence" value="ECO:0007669"/>
    <property type="project" value="UniProtKB-SubCell"/>
</dbReference>
<dbReference type="HAMAP" id="MF_01416">
    <property type="entry name" value="ATP_synth_delta_bact"/>
    <property type="match status" value="1"/>
</dbReference>
<evidence type="ECO:0000256" key="3">
    <source>
        <dbReference type="ARBA" id="ARBA00022781"/>
    </source>
</evidence>
<dbReference type="SUPFAM" id="SSF47928">
    <property type="entry name" value="N-terminal domain of the delta subunit of the F1F0-ATP synthase"/>
    <property type="match status" value="1"/>
</dbReference>
<dbReference type="GO" id="GO:0016787">
    <property type="term" value="F:hydrolase activity"/>
    <property type="evidence" value="ECO:0007669"/>
    <property type="project" value="UniProtKB-KW"/>
</dbReference>
<evidence type="ECO:0000256" key="9">
    <source>
        <dbReference type="SAM" id="Coils"/>
    </source>
</evidence>
<dbReference type="GO" id="GO:0045259">
    <property type="term" value="C:proton-transporting ATP synthase complex"/>
    <property type="evidence" value="ECO:0007669"/>
    <property type="project" value="UniProtKB-KW"/>
</dbReference>
<evidence type="ECO:0000256" key="5">
    <source>
        <dbReference type="ARBA" id="ARBA00023136"/>
    </source>
</evidence>
<keyword evidence="10" id="KW-0378">Hydrolase</keyword>
<dbReference type="EMBL" id="CP003924">
    <property type="protein sequence ID" value="AGS34626.1"/>
    <property type="molecule type" value="Genomic_DNA"/>
</dbReference>
<comment type="function">
    <text evidence="8">F(1)F(0) ATP synthase produces ATP from ADP in the presence of a proton or sodium gradient. F-type ATPases consist of two structural domains, F(1) containing the extramembraneous catalytic core and F(0) containing the membrane proton channel, linked together by a central stalk and a peripheral stalk. During catalysis, ATP synthesis in the catalytic domain of F(1) is coupled via a rotary mechanism of the central stalk subunits to proton translocation.</text>
</comment>
<dbReference type="GO" id="GO:0046933">
    <property type="term" value="F:proton-transporting ATP synthase activity, rotational mechanism"/>
    <property type="evidence" value="ECO:0007669"/>
    <property type="project" value="UniProtKB-UniRule"/>
</dbReference>
<evidence type="ECO:0000256" key="2">
    <source>
        <dbReference type="ARBA" id="ARBA00022448"/>
    </source>
</evidence>
<dbReference type="eggNOG" id="COG0712">
    <property type="taxonomic scope" value="Bacteria"/>
</dbReference>
<keyword evidence="8" id="KW-1003">Cell membrane</keyword>
<dbReference type="Proteomes" id="UP000015388">
    <property type="component" value="Chromosome"/>
</dbReference>
<feature type="coiled-coil region" evidence="9">
    <location>
        <begin position="91"/>
        <end position="118"/>
    </location>
</feature>
<dbReference type="NCBIfam" id="TIGR01145">
    <property type="entry name" value="ATP_synt_delta"/>
    <property type="match status" value="1"/>
</dbReference>
<accession>S5TIB3</accession>
<evidence type="ECO:0000256" key="8">
    <source>
        <dbReference type="HAMAP-Rule" id="MF_01416"/>
    </source>
</evidence>
<keyword evidence="4 8" id="KW-0406">Ion transport</keyword>
<keyword evidence="5 8" id="KW-0472">Membrane</keyword>
<comment type="subcellular location">
    <subcellularLocation>
        <location evidence="8">Cell membrane</location>
        <topology evidence="8">Peripheral membrane protein</topology>
    </subcellularLocation>
    <subcellularLocation>
        <location evidence="1">Membrane</location>
    </subcellularLocation>
</comment>
<dbReference type="HOGENOM" id="CLU_088880_0_0_11"/>
<dbReference type="PROSITE" id="PS00389">
    <property type="entry name" value="ATPASE_DELTA"/>
    <property type="match status" value="1"/>
</dbReference>
<keyword evidence="2 8" id="KW-0813">Transport</keyword>
<reference evidence="10 11" key="1">
    <citation type="submission" date="2012-11" db="EMBL/GenBank/DDBJ databases">
        <title>The complete genome sequence of Corynebacterium maris Coryn-1 (=DSM 45190).</title>
        <authorList>
            <person name="Schaffert L."/>
            <person name="Albersmeier A."/>
            <person name="Kalinowski J."/>
            <person name="Ruckert C."/>
        </authorList>
    </citation>
    <scope>NUCLEOTIDE SEQUENCE [LARGE SCALE GENOMIC DNA]</scope>
    <source>
        <strain evidence="11">Coryn-1</strain>
    </source>
</reference>
<keyword evidence="6 8" id="KW-0139">CF(1)</keyword>
<dbReference type="AlphaFoldDB" id="S5TIB3"/>
<dbReference type="STRING" id="1224163.B841_05765"/>
<dbReference type="InterPro" id="IPR020781">
    <property type="entry name" value="ATPase_OSCP/d_CS"/>
</dbReference>
<keyword evidence="3 8" id="KW-0375">Hydrogen ion transport</keyword>
<name>S5TIB3_9CORY</name>
<dbReference type="KEGG" id="cmd:B841_05765"/>
<dbReference type="NCBIfam" id="NF009967">
    <property type="entry name" value="PRK13430.1"/>
    <property type="match status" value="1"/>
</dbReference>
<evidence type="ECO:0000256" key="1">
    <source>
        <dbReference type="ARBA" id="ARBA00004370"/>
    </source>
</evidence>
<dbReference type="Gene3D" id="1.10.520.20">
    <property type="entry name" value="N-terminal domain of the delta subunit of the F1F0-ATP synthase"/>
    <property type="match status" value="1"/>
</dbReference>
<evidence type="ECO:0000313" key="11">
    <source>
        <dbReference type="Proteomes" id="UP000015388"/>
    </source>
</evidence>
<evidence type="ECO:0000256" key="4">
    <source>
        <dbReference type="ARBA" id="ARBA00023065"/>
    </source>
</evidence>
<comment type="function">
    <text evidence="8">This protein is part of the stalk that links CF(0) to CF(1). It either transmits conformational changes from CF(0) to CF(1) or is implicated in proton conduction.</text>
</comment>
<dbReference type="PANTHER" id="PTHR11910">
    <property type="entry name" value="ATP SYNTHASE DELTA CHAIN"/>
    <property type="match status" value="1"/>
</dbReference>
<dbReference type="Pfam" id="PF00213">
    <property type="entry name" value="OSCP"/>
    <property type="match status" value="1"/>
</dbReference>
<gene>
    <name evidence="8" type="primary">atpH</name>
    <name evidence="10" type="ORF">B841_05765</name>
</gene>
<dbReference type="InterPro" id="IPR026015">
    <property type="entry name" value="ATP_synth_OSCP/delta_N_sf"/>
</dbReference>
<sequence length="257" mass="27922">MDELIAGAVDKVAVATTVGTDLFVVVDRLDAERSLRIAVADVSYEPQQRAGIIGQVFEGKVSESSIAVLEEAASKKWSTPREFRTGLVSLGRRALLRAAEAQGQLEQVEEELFRLSRILDREPQLTQLLSDGATETNQKRGLLANVLYGKVTMITEALALQVIGRPEHNPIDDIANLAERAAQLRDRTVARVVSAVELNEGQQAALAEKLGQIYGREMSIHSEVDPSLLGGMIIRSGHEVIDGSTQGKLARMRSTLA</sequence>
<comment type="similarity">
    <text evidence="8">Belongs to the ATPase delta chain family.</text>
</comment>
<keyword evidence="11" id="KW-1185">Reference proteome</keyword>
<dbReference type="PATRIC" id="fig|1224163.3.peg.1156"/>
<protein>
    <recommendedName>
        <fullName evidence="8">ATP synthase subunit delta</fullName>
    </recommendedName>
    <alternativeName>
        <fullName evidence="8">ATP synthase F(1) sector subunit delta</fullName>
    </alternativeName>
    <alternativeName>
        <fullName evidence="8">F-type ATPase subunit delta</fullName>
        <shortName evidence="8">F-ATPase subunit delta</shortName>
    </alternativeName>
</protein>
<evidence type="ECO:0000313" key="10">
    <source>
        <dbReference type="EMBL" id="AGS34626.1"/>
    </source>
</evidence>
<organism evidence="10 11">
    <name type="scientific">Corynebacterium maris DSM 45190</name>
    <dbReference type="NCBI Taxonomy" id="1224163"/>
    <lineage>
        <taxon>Bacteria</taxon>
        <taxon>Bacillati</taxon>
        <taxon>Actinomycetota</taxon>
        <taxon>Actinomycetes</taxon>
        <taxon>Mycobacteriales</taxon>
        <taxon>Corynebacteriaceae</taxon>
        <taxon>Corynebacterium</taxon>
    </lineage>
</organism>
<dbReference type="PRINTS" id="PR00125">
    <property type="entry name" value="ATPASEDELTA"/>
</dbReference>